<evidence type="ECO:0000313" key="2">
    <source>
        <dbReference type="Proteomes" id="UP000192578"/>
    </source>
</evidence>
<proteinExistence type="predicted"/>
<gene>
    <name evidence="1" type="ORF">BV898_12563</name>
</gene>
<dbReference type="AlphaFoldDB" id="A0A1W0WDN5"/>
<accession>A0A1W0WDN5</accession>
<keyword evidence="2" id="KW-1185">Reference proteome</keyword>
<name>A0A1W0WDN5_HYPEX</name>
<reference evidence="2" key="1">
    <citation type="submission" date="2017-01" db="EMBL/GenBank/DDBJ databases">
        <title>Comparative genomics of anhydrobiosis in the tardigrade Hypsibius dujardini.</title>
        <authorList>
            <person name="Yoshida Y."/>
            <person name="Koutsovoulos G."/>
            <person name="Laetsch D."/>
            <person name="Stevens L."/>
            <person name="Kumar S."/>
            <person name="Horikawa D."/>
            <person name="Ishino K."/>
            <person name="Komine S."/>
            <person name="Tomita M."/>
            <person name="Blaxter M."/>
            <person name="Arakawa K."/>
        </authorList>
    </citation>
    <scope>NUCLEOTIDE SEQUENCE [LARGE SCALE GENOMIC DNA]</scope>
    <source>
        <strain evidence="2">Z151</strain>
    </source>
</reference>
<sequence>MRRIWLMSIDVAVQVGDGLSATFYVCQKVPDLPSVDTPLKWFDFTNLTERSYVPNQISDSTMRILLCADQEGVGQNLRAPAQGIQHYMDMFDIIFEKEPAAITEDMQAGDERRMRQSAVDQLTIMNSLCFLREYNHLFKSL</sequence>
<dbReference type="Proteomes" id="UP000192578">
    <property type="component" value="Unassembled WGS sequence"/>
</dbReference>
<organism evidence="1 2">
    <name type="scientific">Hypsibius exemplaris</name>
    <name type="common">Freshwater tardigrade</name>
    <dbReference type="NCBI Taxonomy" id="2072580"/>
    <lineage>
        <taxon>Eukaryota</taxon>
        <taxon>Metazoa</taxon>
        <taxon>Ecdysozoa</taxon>
        <taxon>Tardigrada</taxon>
        <taxon>Eutardigrada</taxon>
        <taxon>Parachela</taxon>
        <taxon>Hypsibioidea</taxon>
        <taxon>Hypsibiidae</taxon>
        <taxon>Hypsibius</taxon>
    </lineage>
</organism>
<evidence type="ECO:0000313" key="1">
    <source>
        <dbReference type="EMBL" id="OQV13243.1"/>
    </source>
</evidence>
<comment type="caution">
    <text evidence="1">The sequence shown here is derived from an EMBL/GenBank/DDBJ whole genome shotgun (WGS) entry which is preliminary data.</text>
</comment>
<dbReference type="EMBL" id="MTYJ01000128">
    <property type="protein sequence ID" value="OQV13243.1"/>
    <property type="molecule type" value="Genomic_DNA"/>
</dbReference>
<protein>
    <submittedName>
        <fullName evidence="1">Uncharacterized protein</fullName>
    </submittedName>
</protein>